<accession>A0ABV2SUT4</accession>
<name>A0ABV2SUT4_9FLAO</name>
<comment type="caution">
    <text evidence="1">The sequence shown here is derived from an EMBL/GenBank/DDBJ whole genome shotgun (WGS) entry which is preliminary data.</text>
</comment>
<protein>
    <submittedName>
        <fullName evidence="1">Uncharacterized protein</fullName>
    </submittedName>
</protein>
<dbReference type="RefSeq" id="WP_354615316.1">
    <property type="nucleotide sequence ID" value="NZ_JBEXAE010000004.1"/>
</dbReference>
<keyword evidence="2" id="KW-1185">Reference proteome</keyword>
<reference evidence="1 2" key="1">
    <citation type="submission" date="2024-07" db="EMBL/GenBank/DDBJ databases">
        <title>The genome sequence of type strain Sediminicola arcticus GDMCC 1.2805.</title>
        <authorList>
            <person name="Liu Y."/>
        </authorList>
    </citation>
    <scope>NUCLEOTIDE SEQUENCE [LARGE SCALE GENOMIC DNA]</scope>
    <source>
        <strain evidence="1 2">GDMCC 1.2805</strain>
    </source>
</reference>
<evidence type="ECO:0000313" key="2">
    <source>
        <dbReference type="Proteomes" id="UP001549799"/>
    </source>
</evidence>
<organism evidence="1 2">
    <name type="scientific">Sediminicola arcticus</name>
    <dbReference type="NCBI Taxonomy" id="1574308"/>
    <lineage>
        <taxon>Bacteria</taxon>
        <taxon>Pseudomonadati</taxon>
        <taxon>Bacteroidota</taxon>
        <taxon>Flavobacteriia</taxon>
        <taxon>Flavobacteriales</taxon>
        <taxon>Flavobacteriaceae</taxon>
        <taxon>Sediminicola</taxon>
    </lineage>
</organism>
<gene>
    <name evidence="1" type="ORF">ABXZ36_09685</name>
</gene>
<evidence type="ECO:0000313" key="1">
    <source>
        <dbReference type="EMBL" id="MET6990916.1"/>
    </source>
</evidence>
<sequence length="57" mass="6603">MWGDSLVGFDSYHYKYDSGREGDMMLIGFSPRKHNLILYIMTGFDRFDELLHKLGGA</sequence>
<proteinExistence type="predicted"/>
<dbReference type="Proteomes" id="UP001549799">
    <property type="component" value="Unassembled WGS sequence"/>
</dbReference>
<dbReference type="EMBL" id="JBEXAE010000004">
    <property type="protein sequence ID" value="MET6990916.1"/>
    <property type="molecule type" value="Genomic_DNA"/>
</dbReference>